<dbReference type="EMBL" id="CP022957">
    <property type="protein sequence ID" value="ASV30748.1"/>
    <property type="molecule type" value="Genomic_DNA"/>
</dbReference>
<dbReference type="RefSeq" id="WP_094997366.1">
    <property type="nucleotide sequence ID" value="NZ_BMJL01000003.1"/>
</dbReference>
<organism evidence="1 2">
    <name type="scientific">Maribacter cobaltidurans</name>
    <dbReference type="NCBI Taxonomy" id="1178778"/>
    <lineage>
        <taxon>Bacteria</taxon>
        <taxon>Pseudomonadati</taxon>
        <taxon>Bacteroidota</taxon>
        <taxon>Flavobacteriia</taxon>
        <taxon>Flavobacteriales</taxon>
        <taxon>Flavobacteriaceae</taxon>
        <taxon>Maribacter</taxon>
    </lineage>
</organism>
<dbReference type="AlphaFoldDB" id="A0A223V6W4"/>
<reference evidence="1 2" key="1">
    <citation type="submission" date="2017-08" db="EMBL/GenBank/DDBJ databases">
        <title>The complete genome sequence of Maribacter sp. B1, isolated from deep-sea sediment.</title>
        <authorList>
            <person name="Wu Y.-H."/>
            <person name="Cheng H."/>
            <person name="Xu X.-W."/>
        </authorList>
    </citation>
    <scope>NUCLEOTIDE SEQUENCE [LARGE SCALE GENOMIC DNA]</scope>
    <source>
        <strain evidence="1 2">B1</strain>
    </source>
</reference>
<accession>A0A223V6W4</accession>
<name>A0A223V6W4_9FLAO</name>
<dbReference type="Proteomes" id="UP000215244">
    <property type="component" value="Chromosome"/>
</dbReference>
<protein>
    <submittedName>
        <fullName evidence="1">Uncharacterized protein</fullName>
    </submittedName>
</protein>
<dbReference type="KEGG" id="marb:CJ263_11260"/>
<evidence type="ECO:0000313" key="2">
    <source>
        <dbReference type="Proteomes" id="UP000215244"/>
    </source>
</evidence>
<gene>
    <name evidence="1" type="ORF">CJ263_11260</name>
</gene>
<sequence length="100" mass="10843">MKSNRLKNSISFIFLALFMATKLIGLHVLTHDDPDCLDSCAICHNIAADSHTPAVLEDSGEPLSPAIEFVPQNEVAIGYDFQVSTTTCPSLLFSRPPPSI</sequence>
<proteinExistence type="predicted"/>
<dbReference type="OrthoDB" id="1452502at2"/>
<keyword evidence="2" id="KW-1185">Reference proteome</keyword>
<evidence type="ECO:0000313" key="1">
    <source>
        <dbReference type="EMBL" id="ASV30748.1"/>
    </source>
</evidence>